<dbReference type="InterPro" id="IPR054206">
    <property type="entry name" value="DUF6912"/>
</dbReference>
<evidence type="ECO:0000313" key="1">
    <source>
        <dbReference type="EMBL" id="CAB4593253.1"/>
    </source>
</evidence>
<sequence length="124" mass="13665">MRIYLPATRSHLETLVSTGLITIAAGFAVPDKFDIELSEEELEYEASERARDLSRGSAENSHGYVLAVELPRKDTEQGANGEITLNRAIAIDEVDSLLLSVPGDDELQWFATQEIDLYLKGQVG</sequence>
<reference evidence="2" key="1">
    <citation type="submission" date="2020-05" db="EMBL/GenBank/DDBJ databases">
        <authorList>
            <person name="Chiriac C."/>
            <person name="Salcher M."/>
            <person name="Ghai R."/>
            <person name="Kavagutti S V."/>
        </authorList>
    </citation>
    <scope>NUCLEOTIDE SEQUENCE</scope>
</reference>
<evidence type="ECO:0000313" key="2">
    <source>
        <dbReference type="EMBL" id="CAB4676282.1"/>
    </source>
</evidence>
<dbReference type="EMBL" id="CAEZUJ010000007">
    <property type="protein sequence ID" value="CAB4593253.1"/>
    <property type="molecule type" value="Genomic_DNA"/>
</dbReference>
<evidence type="ECO:0000313" key="3">
    <source>
        <dbReference type="EMBL" id="CAB4859416.1"/>
    </source>
</evidence>
<name>A0A6J6MQV5_9ZZZZ</name>
<dbReference type="EMBL" id="CAEZXH010000006">
    <property type="protein sequence ID" value="CAB4676282.1"/>
    <property type="molecule type" value="Genomic_DNA"/>
</dbReference>
<dbReference type="AlphaFoldDB" id="A0A6J6MQV5"/>
<dbReference type="Pfam" id="PF21853">
    <property type="entry name" value="DUF6912"/>
    <property type="match status" value="1"/>
</dbReference>
<dbReference type="EMBL" id="CAFBLI010000016">
    <property type="protein sequence ID" value="CAB4859416.1"/>
    <property type="molecule type" value="Genomic_DNA"/>
</dbReference>
<gene>
    <name evidence="1" type="ORF">UFOPK1811_00302</name>
    <name evidence="2" type="ORF">UFOPK2360_00195</name>
    <name evidence="3" type="ORF">UFOPK3306_00334</name>
</gene>
<protein>
    <submittedName>
        <fullName evidence="2">Unannotated protein</fullName>
    </submittedName>
</protein>
<organism evidence="2">
    <name type="scientific">freshwater metagenome</name>
    <dbReference type="NCBI Taxonomy" id="449393"/>
    <lineage>
        <taxon>unclassified sequences</taxon>
        <taxon>metagenomes</taxon>
        <taxon>ecological metagenomes</taxon>
    </lineage>
</organism>
<accession>A0A6J6MQV5</accession>
<proteinExistence type="predicted"/>